<keyword evidence="2" id="KW-1185">Reference proteome</keyword>
<gene>
    <name evidence="1" type="ORF">KR093_002518</name>
</gene>
<name>A0AAD4JSC5_9MUSC</name>
<feature type="non-terminal residue" evidence="1">
    <location>
        <position position="1"/>
    </location>
</feature>
<accession>A0AAD4JSC5</accession>
<dbReference type="SUPFAM" id="SSF50814">
    <property type="entry name" value="Lipocalins"/>
    <property type="match status" value="1"/>
</dbReference>
<dbReference type="Gene3D" id="2.40.128.20">
    <property type="match status" value="1"/>
</dbReference>
<protein>
    <submittedName>
        <fullName evidence="1">Uncharacterized protein</fullName>
    </submittedName>
</protein>
<feature type="non-terminal residue" evidence="1">
    <location>
        <position position="170"/>
    </location>
</feature>
<dbReference type="Proteomes" id="UP001200034">
    <property type="component" value="Unassembled WGS sequence"/>
</dbReference>
<dbReference type="InterPro" id="IPR012674">
    <property type="entry name" value="Calycin"/>
</dbReference>
<evidence type="ECO:0000313" key="2">
    <source>
        <dbReference type="Proteomes" id="UP001200034"/>
    </source>
</evidence>
<comment type="caution">
    <text evidence="1">The sequence shown here is derived from an EMBL/GenBank/DDBJ whole genome shotgun (WGS) entry which is preliminary data.</text>
</comment>
<reference evidence="1" key="1">
    <citation type="journal article" date="2021" name="Mol. Ecol. Resour.">
        <title>Phylogenomic analyses of the genus Drosophila reveals genomic signals of climate adaptation.</title>
        <authorList>
            <person name="Li F."/>
            <person name="Rane R.V."/>
            <person name="Luria V."/>
            <person name="Xiong Z."/>
            <person name="Chen J."/>
            <person name="Li Z."/>
            <person name="Catullo R.A."/>
            <person name="Griffin P.C."/>
            <person name="Schiffer M."/>
            <person name="Pearce S."/>
            <person name="Lee S.F."/>
            <person name="McElroy K."/>
            <person name="Stocker A."/>
            <person name="Shirriffs J."/>
            <person name="Cockerell F."/>
            <person name="Coppin C."/>
            <person name="Sgro C.M."/>
            <person name="Karger A."/>
            <person name="Cain J.W."/>
            <person name="Weber J.A."/>
            <person name="Santpere G."/>
            <person name="Kirschner M.W."/>
            <person name="Hoffmann A.A."/>
            <person name="Oakeshott J.G."/>
            <person name="Zhang G."/>
        </authorList>
    </citation>
    <scope>NUCLEOTIDE SEQUENCE</scope>
    <source>
        <strain evidence="1">BGI-SZ-2011g</strain>
    </source>
</reference>
<proteinExistence type="predicted"/>
<organism evidence="1 2">
    <name type="scientific">Drosophila rubida</name>
    <dbReference type="NCBI Taxonomy" id="30044"/>
    <lineage>
        <taxon>Eukaryota</taxon>
        <taxon>Metazoa</taxon>
        <taxon>Ecdysozoa</taxon>
        <taxon>Arthropoda</taxon>
        <taxon>Hexapoda</taxon>
        <taxon>Insecta</taxon>
        <taxon>Pterygota</taxon>
        <taxon>Neoptera</taxon>
        <taxon>Endopterygota</taxon>
        <taxon>Diptera</taxon>
        <taxon>Brachycera</taxon>
        <taxon>Muscomorpha</taxon>
        <taxon>Ephydroidea</taxon>
        <taxon>Drosophilidae</taxon>
        <taxon>Drosophila</taxon>
    </lineage>
</organism>
<dbReference type="AlphaFoldDB" id="A0AAD4JSC5"/>
<evidence type="ECO:0000313" key="1">
    <source>
        <dbReference type="EMBL" id="KAH8358793.1"/>
    </source>
</evidence>
<sequence>VEGVWYEIARSPNEKIYECLNVTVPESFVNGELQLDVQFIATYQKNQRTAEKETVKFTVDKSLMFSAFLYYYKSTSKKIPTLVFRITDIKNDFIWLCGYMPGLSSTLWKIFARDHSTKTKDALTSLLEKEKSLSDFGFPEQDECNVAAARSVIGLMSIVAIASLASLASL</sequence>
<dbReference type="EMBL" id="JAJJHW010003409">
    <property type="protein sequence ID" value="KAH8358793.1"/>
    <property type="molecule type" value="Genomic_DNA"/>
</dbReference>